<dbReference type="OrthoDB" id="78198at2759"/>
<comment type="cofactor">
    <cofactor evidence="1">
        <name>a divalent metal cation</name>
        <dbReference type="ChEBI" id="CHEBI:60240"/>
    </cofactor>
</comment>
<dbReference type="PANTHER" id="PTHR48471:SF1">
    <property type="entry name" value="DDE TNP4 DOMAIN-CONTAINING PROTEIN"/>
    <property type="match status" value="1"/>
</dbReference>
<dbReference type="GO" id="GO:0046872">
    <property type="term" value="F:metal ion binding"/>
    <property type="evidence" value="ECO:0007669"/>
    <property type="project" value="UniProtKB-KW"/>
</dbReference>
<dbReference type="PANTHER" id="PTHR48471">
    <property type="entry name" value="DDE TNP4 DOMAIN-CONTAINING PROTEIN"/>
    <property type="match status" value="1"/>
</dbReference>
<keyword evidence="6" id="KW-1185">Reference proteome</keyword>
<proteinExistence type="predicted"/>
<dbReference type="InterPro" id="IPR027806">
    <property type="entry name" value="HARBI1_dom"/>
</dbReference>
<sequence>MDNDDDEQLRFAQLQEEEEDDIEDMNMMDIAFLIAALAIVGAEEARRLLAERRHDHRIYLVRAQLIDSARGNTPWQRLYRSRNDRAFITTMGFSVDVFELILKSGFEERWNSTAIPREDVSERTVPRPHRRSLDAAGALGLVLHYLCSTMSDVSLQQIFALIPSTVSRYNNFSLSILLKTLRRLPDASIVWPREQEEFEYLTELVVGRHSLLRGAFGSIDGLNLPVQTSDDIEIENATYNGWLKEHFISSVIVFSSQGSIIECNLNAPGSWHDSRVAQPIYQKLLTDTPDGFFLVADTAFPRGTDRIHGKIRAPMKAGQRLPSDANELADRMRFDRQLLSYRQTAEWGMRAIQGSFGRLRMPLQIGDAAGRGDLLEICMRLHNVRTRLVGINQIRSVYEPIWRDGDQAEIWDGFKDMMFSEQRARDRVSAYHIVAAFE</sequence>
<protein>
    <recommendedName>
        <fullName evidence="3">DDE Tnp4 domain-containing protein</fullName>
    </recommendedName>
</protein>
<dbReference type="AlphaFoldDB" id="A0A4Y7Q580"/>
<dbReference type="VEuPathDB" id="FungiDB:BD410DRAFT_821302"/>
<evidence type="ECO:0000313" key="5">
    <source>
        <dbReference type="EMBL" id="TDL22079.1"/>
    </source>
</evidence>
<keyword evidence="2" id="KW-0479">Metal-binding</keyword>
<dbReference type="EMBL" id="ML170179">
    <property type="protein sequence ID" value="TDL21627.1"/>
    <property type="molecule type" value="Genomic_DNA"/>
</dbReference>
<dbReference type="VEuPathDB" id="FungiDB:BD410DRAFT_789378"/>
<dbReference type="Pfam" id="PF13359">
    <property type="entry name" value="DDE_Tnp_4"/>
    <property type="match status" value="1"/>
</dbReference>
<organism evidence="5 6">
    <name type="scientific">Rickenella mellea</name>
    <dbReference type="NCBI Taxonomy" id="50990"/>
    <lineage>
        <taxon>Eukaryota</taxon>
        <taxon>Fungi</taxon>
        <taxon>Dikarya</taxon>
        <taxon>Basidiomycota</taxon>
        <taxon>Agaricomycotina</taxon>
        <taxon>Agaricomycetes</taxon>
        <taxon>Hymenochaetales</taxon>
        <taxon>Rickenellaceae</taxon>
        <taxon>Rickenella</taxon>
    </lineage>
</organism>
<evidence type="ECO:0000256" key="1">
    <source>
        <dbReference type="ARBA" id="ARBA00001968"/>
    </source>
</evidence>
<gene>
    <name evidence="4" type="ORF">BD410DRAFT_789378</name>
    <name evidence="5" type="ORF">BD410DRAFT_821302</name>
</gene>
<feature type="domain" description="DDE Tnp4" evidence="3">
    <location>
        <begin position="219"/>
        <end position="383"/>
    </location>
</feature>
<name>A0A4Y7Q580_9AGAM</name>
<evidence type="ECO:0000259" key="3">
    <source>
        <dbReference type="Pfam" id="PF13359"/>
    </source>
</evidence>
<accession>A0A4Y7Q580</accession>
<evidence type="ECO:0000313" key="4">
    <source>
        <dbReference type="EMBL" id="TDL21627.1"/>
    </source>
</evidence>
<evidence type="ECO:0000313" key="6">
    <source>
        <dbReference type="Proteomes" id="UP000294933"/>
    </source>
</evidence>
<dbReference type="Proteomes" id="UP000294933">
    <property type="component" value="Unassembled WGS sequence"/>
</dbReference>
<dbReference type="EMBL" id="ML170176">
    <property type="protein sequence ID" value="TDL22079.1"/>
    <property type="molecule type" value="Genomic_DNA"/>
</dbReference>
<reference evidence="5 6" key="1">
    <citation type="submission" date="2018-06" db="EMBL/GenBank/DDBJ databases">
        <title>A transcriptomic atlas of mushroom development highlights an independent origin of complex multicellularity.</title>
        <authorList>
            <consortium name="DOE Joint Genome Institute"/>
            <person name="Krizsan K."/>
            <person name="Almasi E."/>
            <person name="Merenyi Z."/>
            <person name="Sahu N."/>
            <person name="Viragh M."/>
            <person name="Koszo T."/>
            <person name="Mondo S."/>
            <person name="Kiss B."/>
            <person name="Balint B."/>
            <person name="Kues U."/>
            <person name="Barry K."/>
            <person name="Hegedus J.C."/>
            <person name="Henrissat B."/>
            <person name="Johnson J."/>
            <person name="Lipzen A."/>
            <person name="Ohm R."/>
            <person name="Nagy I."/>
            <person name="Pangilinan J."/>
            <person name="Yan J."/>
            <person name="Xiong Y."/>
            <person name="Grigoriev I.V."/>
            <person name="Hibbett D.S."/>
            <person name="Nagy L.G."/>
        </authorList>
    </citation>
    <scope>NUCLEOTIDE SEQUENCE [LARGE SCALE GENOMIC DNA]</scope>
    <source>
        <strain evidence="5 6">SZMC22713</strain>
    </source>
</reference>
<evidence type="ECO:0000256" key="2">
    <source>
        <dbReference type="ARBA" id="ARBA00022723"/>
    </source>
</evidence>